<keyword evidence="8" id="KW-1185">Reference proteome</keyword>
<feature type="domain" description="SEC63" evidence="6">
    <location>
        <begin position="204"/>
        <end position="418"/>
    </location>
</feature>
<dbReference type="InterPro" id="IPR035892">
    <property type="entry name" value="C2_domain_sf"/>
</dbReference>
<keyword evidence="3" id="KW-1133">Transmembrane helix</keyword>
<sequence>MGKGAATTTTAEAEDKKMGTANGEAATPSNPSVADKEAKFMAALQRHVGAGVELTEDKVRETIAAMTPEQRQELMSEGHDLKKELLTGNGHEEELQLFKKELNDRAEKADLPVEQDGDHLTRKVVSFMQRSSDAFPVAYILEAVVSAPYLVKLAIAEARDAAHKADMVDLEAIEAESVRLKVPGWSQEESKGRPPFVRRNLLLISYQMNQSRMQGIQLRESTVLALAQLCAKVRRLLDMLFKFCLQNRWVKAALTVTECQALVLNGMWDMKEDECRELMRERMVQSGLKLPKLSISCLANDCRVGQKVVIQVEVTRAHAYSEEELKAYKATLNEGEDAREGWWVIAESIRSKPNTKYQPGEEIAHNMLVGRQALACTLDSPTMACEIEFEAPSTPGDYKVMVHVRSSGCVGVDVRRKVSFTVLKALPTNTVSSSSGSITTMNHVDGDKAAGEDQPPPLEEDGPPPLS</sequence>
<dbReference type="EMBL" id="JBGBPQ010000006">
    <property type="protein sequence ID" value="KAL1522970.1"/>
    <property type="molecule type" value="Genomic_DNA"/>
</dbReference>
<feature type="compositionally biased region" description="Polar residues" evidence="5">
    <location>
        <begin position="430"/>
        <end position="442"/>
    </location>
</feature>
<dbReference type="Pfam" id="PF02889">
    <property type="entry name" value="Sec63"/>
    <property type="match status" value="1"/>
</dbReference>
<reference evidence="7 8" key="1">
    <citation type="journal article" date="2024" name="Science">
        <title>Giant polyketide synthase enzymes in the biosynthesis of giant marine polyether toxins.</title>
        <authorList>
            <person name="Fallon T.R."/>
            <person name="Shende V.V."/>
            <person name="Wierzbicki I.H."/>
            <person name="Pendleton A.L."/>
            <person name="Watervoot N.F."/>
            <person name="Auber R.P."/>
            <person name="Gonzalez D.J."/>
            <person name="Wisecaver J.H."/>
            <person name="Moore B.S."/>
        </authorList>
    </citation>
    <scope>NUCLEOTIDE SEQUENCE [LARGE SCALE GENOMIC DNA]</scope>
    <source>
        <strain evidence="7 8">12B1</strain>
    </source>
</reference>
<evidence type="ECO:0000256" key="3">
    <source>
        <dbReference type="ARBA" id="ARBA00022989"/>
    </source>
</evidence>
<proteinExistence type="predicted"/>
<evidence type="ECO:0000256" key="4">
    <source>
        <dbReference type="ARBA" id="ARBA00023136"/>
    </source>
</evidence>
<name>A0AB34JPU0_PRYPA</name>
<protein>
    <recommendedName>
        <fullName evidence="6">SEC63 domain-containing protein</fullName>
    </recommendedName>
</protein>
<evidence type="ECO:0000313" key="7">
    <source>
        <dbReference type="EMBL" id="KAL1522970.1"/>
    </source>
</evidence>
<evidence type="ECO:0000256" key="2">
    <source>
        <dbReference type="ARBA" id="ARBA00022692"/>
    </source>
</evidence>
<keyword evidence="4" id="KW-0472">Membrane</keyword>
<comment type="caution">
    <text evidence="7">The sequence shown here is derived from an EMBL/GenBank/DDBJ whole genome shotgun (WGS) entry which is preliminary data.</text>
</comment>
<dbReference type="Proteomes" id="UP001515480">
    <property type="component" value="Unassembled WGS sequence"/>
</dbReference>
<accession>A0AB34JPU0</accession>
<feature type="compositionally biased region" description="Acidic residues" evidence="5">
    <location>
        <begin position="458"/>
        <end position="467"/>
    </location>
</feature>
<dbReference type="Gene3D" id="2.60.40.150">
    <property type="entry name" value="C2 domain"/>
    <property type="match status" value="1"/>
</dbReference>
<feature type="region of interest" description="Disordered" evidence="5">
    <location>
        <begin position="430"/>
        <end position="467"/>
    </location>
</feature>
<evidence type="ECO:0000256" key="1">
    <source>
        <dbReference type="ARBA" id="ARBA00004141"/>
    </source>
</evidence>
<keyword evidence="2" id="KW-0812">Transmembrane</keyword>
<dbReference type="InterPro" id="IPR004179">
    <property type="entry name" value="Sec63-dom"/>
</dbReference>
<organism evidence="7 8">
    <name type="scientific">Prymnesium parvum</name>
    <name type="common">Toxic golden alga</name>
    <dbReference type="NCBI Taxonomy" id="97485"/>
    <lineage>
        <taxon>Eukaryota</taxon>
        <taxon>Haptista</taxon>
        <taxon>Haptophyta</taxon>
        <taxon>Prymnesiophyceae</taxon>
        <taxon>Prymnesiales</taxon>
        <taxon>Prymnesiaceae</taxon>
        <taxon>Prymnesium</taxon>
    </lineage>
</organism>
<dbReference type="GO" id="GO:0003723">
    <property type="term" value="F:RNA binding"/>
    <property type="evidence" value="ECO:0007669"/>
    <property type="project" value="TreeGrafter"/>
</dbReference>
<comment type="subcellular location">
    <subcellularLocation>
        <location evidence="1">Membrane</location>
        <topology evidence="1">Multi-pass membrane protein</topology>
    </subcellularLocation>
</comment>
<dbReference type="PANTHER" id="PTHR24075">
    <property type="entry name" value="SEC63 DOMAIN-CONTAINING"/>
    <property type="match status" value="1"/>
</dbReference>
<evidence type="ECO:0000256" key="5">
    <source>
        <dbReference type="SAM" id="MobiDB-lite"/>
    </source>
</evidence>
<dbReference type="GO" id="GO:0016020">
    <property type="term" value="C:membrane"/>
    <property type="evidence" value="ECO:0007669"/>
    <property type="project" value="UniProtKB-SubCell"/>
</dbReference>
<evidence type="ECO:0000313" key="8">
    <source>
        <dbReference type="Proteomes" id="UP001515480"/>
    </source>
</evidence>
<evidence type="ECO:0000259" key="6">
    <source>
        <dbReference type="Pfam" id="PF02889"/>
    </source>
</evidence>
<feature type="compositionally biased region" description="Low complexity" evidence="5">
    <location>
        <begin position="1"/>
        <end position="11"/>
    </location>
</feature>
<feature type="region of interest" description="Disordered" evidence="5">
    <location>
        <begin position="1"/>
        <end position="34"/>
    </location>
</feature>
<gene>
    <name evidence="7" type="ORF">AB1Y20_017934</name>
</gene>
<dbReference type="AlphaFoldDB" id="A0AB34JPU0"/>